<comment type="caution">
    <text evidence="2">The sequence shown here is derived from an EMBL/GenBank/DDBJ whole genome shotgun (WGS) entry which is preliminary data.</text>
</comment>
<sequence length="150" mass="16302">MSEEITMEIEESSSPHRRPQVDRSQLTGTAMGVVGGAADFSDGAASPYHPVSPRPFLPSPSIAYRPIPKDMEEELSSPKADPVAGVQILADQTEIGFRDTNDDISSDPKEDLFKAFYEWVDLNQDVFIARLAECVAIPGVSGDPAKRPQV</sequence>
<organism evidence="2 3">
    <name type="scientific">Perkinsus olseni</name>
    <name type="common">Perkinsus atlanticus</name>
    <dbReference type="NCBI Taxonomy" id="32597"/>
    <lineage>
        <taxon>Eukaryota</taxon>
        <taxon>Sar</taxon>
        <taxon>Alveolata</taxon>
        <taxon>Perkinsozoa</taxon>
        <taxon>Perkinsea</taxon>
        <taxon>Perkinsida</taxon>
        <taxon>Perkinsidae</taxon>
        <taxon>Perkinsus</taxon>
    </lineage>
</organism>
<dbReference type="Proteomes" id="UP000574390">
    <property type="component" value="Unassembled WGS sequence"/>
</dbReference>
<name>A0A7J6S2G2_PEROL</name>
<feature type="region of interest" description="Disordered" evidence="1">
    <location>
        <begin position="1"/>
        <end position="36"/>
    </location>
</feature>
<feature type="compositionally biased region" description="Low complexity" evidence="1">
    <location>
        <begin position="27"/>
        <end position="36"/>
    </location>
</feature>
<protein>
    <submittedName>
        <fullName evidence="2">Metallopeptidase M20</fullName>
    </submittedName>
</protein>
<dbReference type="EMBL" id="JABANM010018379">
    <property type="protein sequence ID" value="KAF4726210.1"/>
    <property type="molecule type" value="Genomic_DNA"/>
</dbReference>
<accession>A0A7J6S2G2</accession>
<feature type="non-terminal residue" evidence="2">
    <location>
        <position position="1"/>
    </location>
</feature>
<dbReference type="AlphaFoldDB" id="A0A7J6S2G2"/>
<proteinExistence type="predicted"/>
<evidence type="ECO:0000313" key="3">
    <source>
        <dbReference type="Proteomes" id="UP000574390"/>
    </source>
</evidence>
<reference evidence="2 3" key="1">
    <citation type="submission" date="2020-04" db="EMBL/GenBank/DDBJ databases">
        <title>Perkinsus olseni comparative genomics.</title>
        <authorList>
            <person name="Bogema D.R."/>
        </authorList>
    </citation>
    <scope>NUCLEOTIDE SEQUENCE [LARGE SCALE GENOMIC DNA]</scope>
    <source>
        <strain evidence="2">ATCC PRA-205</strain>
    </source>
</reference>
<gene>
    <name evidence="2" type="primary">CNDP2_7</name>
    <name evidence="2" type="ORF">FOZ62_024205</name>
</gene>
<evidence type="ECO:0000313" key="2">
    <source>
        <dbReference type="EMBL" id="KAF4726210.1"/>
    </source>
</evidence>
<evidence type="ECO:0000256" key="1">
    <source>
        <dbReference type="SAM" id="MobiDB-lite"/>
    </source>
</evidence>
<feature type="compositionally biased region" description="Acidic residues" evidence="1">
    <location>
        <begin position="1"/>
        <end position="11"/>
    </location>
</feature>